<feature type="binding site" evidence="5">
    <location>
        <position position="9"/>
    </location>
    <ligand>
        <name>FAD</name>
        <dbReference type="ChEBI" id="CHEBI:57692"/>
    </ligand>
</feature>
<feature type="domain" description="Oxidoreductase FAD/NAD(P)-binding" evidence="6">
    <location>
        <begin position="1"/>
        <end position="43"/>
    </location>
</feature>
<keyword evidence="8" id="KW-1185">Reference proteome</keyword>
<dbReference type="InterPro" id="IPR001834">
    <property type="entry name" value="CBR-like"/>
</dbReference>
<evidence type="ECO:0000256" key="3">
    <source>
        <dbReference type="ARBA" id="ARBA00022827"/>
    </source>
</evidence>
<sequence>MLAGGSGITPMFQVARAILENPSDKTKVHLIYANVTYEDILLK</sequence>
<evidence type="ECO:0000313" key="7">
    <source>
        <dbReference type="EMBL" id="MCI26872.1"/>
    </source>
</evidence>
<comment type="cofactor">
    <cofactor evidence="1 5">
        <name>FAD</name>
        <dbReference type="ChEBI" id="CHEBI:57692"/>
    </cofactor>
</comment>
<proteinExistence type="predicted"/>
<name>A0A392QSM6_9FABA</name>
<dbReference type="SUPFAM" id="SSF52343">
    <property type="entry name" value="Ferredoxin reductase-like, C-terminal NADP-linked domain"/>
    <property type="match status" value="1"/>
</dbReference>
<dbReference type="PANTHER" id="PTHR19370">
    <property type="entry name" value="NADH-CYTOCHROME B5 REDUCTASE"/>
    <property type="match status" value="1"/>
</dbReference>
<evidence type="ECO:0000256" key="4">
    <source>
        <dbReference type="ARBA" id="ARBA00023002"/>
    </source>
</evidence>
<evidence type="ECO:0000313" key="8">
    <source>
        <dbReference type="Proteomes" id="UP000265520"/>
    </source>
</evidence>
<dbReference type="InterPro" id="IPR001433">
    <property type="entry name" value="OxRdtase_FAD/NAD-bd"/>
</dbReference>
<reference evidence="7 8" key="1">
    <citation type="journal article" date="2018" name="Front. Plant Sci.">
        <title>Red Clover (Trifolium pratense) and Zigzag Clover (T. medium) - A Picture of Genomic Similarities and Differences.</title>
        <authorList>
            <person name="Dluhosova J."/>
            <person name="Istvanek J."/>
            <person name="Nedelnik J."/>
            <person name="Repkova J."/>
        </authorList>
    </citation>
    <scope>NUCLEOTIDE SEQUENCE [LARGE SCALE GENOMIC DNA]</scope>
    <source>
        <strain evidence="8">cv. 10/8</strain>
        <tissue evidence="7">Leaf</tissue>
    </source>
</reference>
<comment type="caution">
    <text evidence="7">The sequence shown here is derived from an EMBL/GenBank/DDBJ whole genome shotgun (WGS) entry which is preliminary data.</text>
</comment>
<keyword evidence="2 5" id="KW-0285">Flavoprotein</keyword>
<organism evidence="7 8">
    <name type="scientific">Trifolium medium</name>
    <dbReference type="NCBI Taxonomy" id="97028"/>
    <lineage>
        <taxon>Eukaryota</taxon>
        <taxon>Viridiplantae</taxon>
        <taxon>Streptophyta</taxon>
        <taxon>Embryophyta</taxon>
        <taxon>Tracheophyta</taxon>
        <taxon>Spermatophyta</taxon>
        <taxon>Magnoliopsida</taxon>
        <taxon>eudicotyledons</taxon>
        <taxon>Gunneridae</taxon>
        <taxon>Pentapetalae</taxon>
        <taxon>rosids</taxon>
        <taxon>fabids</taxon>
        <taxon>Fabales</taxon>
        <taxon>Fabaceae</taxon>
        <taxon>Papilionoideae</taxon>
        <taxon>50 kb inversion clade</taxon>
        <taxon>NPAAA clade</taxon>
        <taxon>Hologalegina</taxon>
        <taxon>IRL clade</taxon>
        <taxon>Trifolieae</taxon>
        <taxon>Trifolium</taxon>
    </lineage>
</organism>
<dbReference type="AlphaFoldDB" id="A0A392QSM6"/>
<evidence type="ECO:0000256" key="1">
    <source>
        <dbReference type="ARBA" id="ARBA00001974"/>
    </source>
</evidence>
<dbReference type="PANTHER" id="PTHR19370:SF184">
    <property type="entry name" value="NADH-CYTOCHROME B5 REDUCTASE-LIKE"/>
    <property type="match status" value="1"/>
</dbReference>
<keyword evidence="4" id="KW-0560">Oxidoreductase</keyword>
<dbReference type="Pfam" id="PF00175">
    <property type="entry name" value="NAD_binding_1"/>
    <property type="match status" value="1"/>
</dbReference>
<dbReference type="GO" id="GO:0004128">
    <property type="term" value="F:cytochrome-b5 reductase activity, acting on NAD(P)H"/>
    <property type="evidence" value="ECO:0007669"/>
    <property type="project" value="TreeGrafter"/>
</dbReference>
<evidence type="ECO:0000256" key="2">
    <source>
        <dbReference type="ARBA" id="ARBA00022630"/>
    </source>
</evidence>
<dbReference type="InterPro" id="IPR039261">
    <property type="entry name" value="FNR_nucleotide-bd"/>
</dbReference>
<accession>A0A392QSM6</accession>
<feature type="non-terminal residue" evidence="7">
    <location>
        <position position="43"/>
    </location>
</feature>
<evidence type="ECO:0000256" key="5">
    <source>
        <dbReference type="PIRSR" id="PIRSR601834-1"/>
    </source>
</evidence>
<dbReference type="Gene3D" id="3.40.50.80">
    <property type="entry name" value="Nucleotide-binding domain of ferredoxin-NADP reductase (FNR) module"/>
    <property type="match status" value="1"/>
</dbReference>
<protein>
    <submittedName>
        <fullName evidence="7">NADH-cytochrome b5 reductase 1</fullName>
    </submittedName>
</protein>
<dbReference type="Proteomes" id="UP000265520">
    <property type="component" value="Unassembled WGS sequence"/>
</dbReference>
<dbReference type="GO" id="GO:0022900">
    <property type="term" value="P:electron transport chain"/>
    <property type="evidence" value="ECO:0007669"/>
    <property type="project" value="TreeGrafter"/>
</dbReference>
<evidence type="ECO:0000259" key="6">
    <source>
        <dbReference type="Pfam" id="PF00175"/>
    </source>
</evidence>
<dbReference type="EMBL" id="LXQA010155849">
    <property type="protein sequence ID" value="MCI26872.1"/>
    <property type="molecule type" value="Genomic_DNA"/>
</dbReference>
<keyword evidence="3 5" id="KW-0274">FAD</keyword>